<feature type="domain" description="ACT" evidence="1">
    <location>
        <begin position="5"/>
        <end position="81"/>
    </location>
</feature>
<proteinExistence type="predicted"/>
<comment type="caution">
    <text evidence="2">The sequence shown here is derived from an EMBL/GenBank/DDBJ whole genome shotgun (WGS) entry which is preliminary data.</text>
</comment>
<name>A0A9D1F8Z9_9FIRM</name>
<dbReference type="CDD" id="cd04908">
    <property type="entry name" value="ACT_Bt0572_1"/>
    <property type="match status" value="1"/>
</dbReference>
<evidence type="ECO:0000259" key="1">
    <source>
        <dbReference type="PROSITE" id="PS51671"/>
    </source>
</evidence>
<dbReference type="PROSITE" id="PS51671">
    <property type="entry name" value="ACT"/>
    <property type="match status" value="1"/>
</dbReference>
<dbReference type="InterPro" id="IPR045865">
    <property type="entry name" value="ACT-like_dom_sf"/>
</dbReference>
<organism evidence="2 3">
    <name type="scientific">Candidatus Avoscillospira avistercoris</name>
    <dbReference type="NCBI Taxonomy" id="2840707"/>
    <lineage>
        <taxon>Bacteria</taxon>
        <taxon>Bacillati</taxon>
        <taxon>Bacillota</taxon>
        <taxon>Clostridia</taxon>
        <taxon>Eubacteriales</taxon>
        <taxon>Oscillospiraceae</taxon>
        <taxon>Oscillospiraceae incertae sedis</taxon>
        <taxon>Candidatus Avoscillospira</taxon>
    </lineage>
</organism>
<dbReference type="CDD" id="cd04882">
    <property type="entry name" value="ACT_Bt0572_2"/>
    <property type="match status" value="1"/>
</dbReference>
<dbReference type="Pfam" id="PF19571">
    <property type="entry name" value="ACT_8"/>
    <property type="match status" value="1"/>
</dbReference>
<accession>A0A9D1F8Z9</accession>
<gene>
    <name evidence="2" type="ORF">IAA83_04045</name>
</gene>
<dbReference type="InterPro" id="IPR045739">
    <property type="entry name" value="ACT_dom_pair"/>
</dbReference>
<dbReference type="Gene3D" id="3.30.2130.10">
    <property type="entry name" value="VC0802-like"/>
    <property type="match status" value="1"/>
</dbReference>
<evidence type="ECO:0000313" key="2">
    <source>
        <dbReference type="EMBL" id="HIS64528.1"/>
    </source>
</evidence>
<dbReference type="EMBL" id="DVJJ01000064">
    <property type="protein sequence ID" value="HIS64528.1"/>
    <property type="molecule type" value="Genomic_DNA"/>
</dbReference>
<sequence length="143" mass="15702">MSIHQISVFLENRVGQLAQITKILADHHIDLRALSIAETTDYGILRIIVDDTVKATDILLEQGFILSKTPVLVISVPDAPGGLAQVLALLAEGQLDIEYMYSLFTNQNGNAYMVFRVSDEAKFTALLQSHNIPIATSEELGIH</sequence>
<reference evidence="2" key="1">
    <citation type="submission" date="2020-10" db="EMBL/GenBank/DDBJ databases">
        <authorList>
            <person name="Gilroy R."/>
        </authorList>
    </citation>
    <scope>NUCLEOTIDE SEQUENCE</scope>
    <source>
        <strain evidence="2">ChiBcec16-1751</strain>
    </source>
</reference>
<protein>
    <submittedName>
        <fullName evidence="2">ACT domain-containing protein</fullName>
    </submittedName>
</protein>
<dbReference type="Proteomes" id="UP000886741">
    <property type="component" value="Unassembled WGS sequence"/>
</dbReference>
<reference evidence="2" key="2">
    <citation type="journal article" date="2021" name="PeerJ">
        <title>Extensive microbial diversity within the chicken gut microbiome revealed by metagenomics and culture.</title>
        <authorList>
            <person name="Gilroy R."/>
            <person name="Ravi A."/>
            <person name="Getino M."/>
            <person name="Pursley I."/>
            <person name="Horton D.L."/>
            <person name="Alikhan N.F."/>
            <person name="Baker D."/>
            <person name="Gharbi K."/>
            <person name="Hall N."/>
            <person name="Watson M."/>
            <person name="Adriaenssens E.M."/>
            <person name="Foster-Nyarko E."/>
            <person name="Jarju S."/>
            <person name="Secka A."/>
            <person name="Antonio M."/>
            <person name="Oren A."/>
            <person name="Chaudhuri R.R."/>
            <person name="La Ragione R."/>
            <person name="Hildebrand F."/>
            <person name="Pallen M.J."/>
        </authorList>
    </citation>
    <scope>NUCLEOTIDE SEQUENCE</scope>
    <source>
        <strain evidence="2">ChiBcec16-1751</strain>
    </source>
</reference>
<dbReference type="PANTHER" id="PTHR40099">
    <property type="entry name" value="ACETOLACTATE SYNTHASE, SMALL SUBUNIT"/>
    <property type="match status" value="1"/>
</dbReference>
<dbReference type="PANTHER" id="PTHR40099:SF1">
    <property type="entry name" value="ACETOLACTATE SYNTHASE, SMALL SUBUNIT"/>
    <property type="match status" value="1"/>
</dbReference>
<dbReference type="AlphaFoldDB" id="A0A9D1F8Z9"/>
<dbReference type="InterPro" id="IPR002912">
    <property type="entry name" value="ACT_dom"/>
</dbReference>
<evidence type="ECO:0000313" key="3">
    <source>
        <dbReference type="Proteomes" id="UP000886741"/>
    </source>
</evidence>
<dbReference type="SUPFAM" id="SSF55021">
    <property type="entry name" value="ACT-like"/>
    <property type="match status" value="2"/>
</dbReference>